<sequence>MYHYTLRCLHTKAADAGGTARRPNPPAVFCTIMPPACARAGKPAGQHADADGIPLHLLSQLPAGFHRVFDAMPRLSCRRQSRSAWTF</sequence>
<reference evidence="1 2" key="1">
    <citation type="journal article" date="2017" name="BMC Biol.">
        <title>Genomic innovations, transcriptional plasticity and gene loss underlying the evolution and divergence of two highly polyphagous and invasive Helicoverpa pest species.</title>
        <authorList>
            <person name="Pearce S.L."/>
            <person name="Clarke D.F."/>
            <person name="East P.D."/>
            <person name="Elfekih S."/>
            <person name="Gordon K.H."/>
            <person name="Jermiin L.S."/>
            <person name="McGaughran A."/>
            <person name="Oakeshott J.G."/>
            <person name="Papanikolaou A."/>
            <person name="Perera O.P."/>
            <person name="Rane R.V."/>
            <person name="Richards S."/>
            <person name="Tay W.T."/>
            <person name="Walsh T.K."/>
            <person name="Anderson A."/>
            <person name="Anderson C.J."/>
            <person name="Asgari S."/>
            <person name="Board P.G."/>
            <person name="Bretschneider A."/>
            <person name="Campbell P.M."/>
            <person name="Chertemps T."/>
            <person name="Christeller J.T."/>
            <person name="Coppin C.W."/>
            <person name="Downes S.J."/>
            <person name="Duan G."/>
            <person name="Farnsworth C.A."/>
            <person name="Good R.T."/>
            <person name="Han L.B."/>
            <person name="Han Y.C."/>
            <person name="Hatje K."/>
            <person name="Horne I."/>
            <person name="Huang Y.P."/>
            <person name="Hughes D.S."/>
            <person name="Jacquin-Joly E."/>
            <person name="James W."/>
            <person name="Jhangiani S."/>
            <person name="Kollmar M."/>
            <person name="Kuwar S.S."/>
            <person name="Li S."/>
            <person name="Liu N.Y."/>
            <person name="Maibeche M.T."/>
            <person name="Miller J.R."/>
            <person name="Montagne N."/>
            <person name="Perry T."/>
            <person name="Qu J."/>
            <person name="Song S.V."/>
            <person name="Sutton G.G."/>
            <person name="Vogel H."/>
            <person name="Walenz B.P."/>
            <person name="Xu W."/>
            <person name="Zhang H.J."/>
            <person name="Zou Z."/>
            <person name="Batterham P."/>
            <person name="Edwards O.R."/>
            <person name="Feyereisen R."/>
            <person name="Gibbs R.A."/>
            <person name="Heckel D.G."/>
            <person name="McGrath A."/>
            <person name="Robin C."/>
            <person name="Scherer S.E."/>
            <person name="Worley K.C."/>
            <person name="Wu Y.D."/>
        </authorList>
    </citation>
    <scope>NUCLEOTIDE SEQUENCE [LARGE SCALE GENOMIC DNA]</scope>
    <source>
        <strain evidence="1">Harm_GR_Male_#8</strain>
        <tissue evidence="1">Whole organism</tissue>
    </source>
</reference>
<evidence type="ECO:0000313" key="1">
    <source>
        <dbReference type="EMBL" id="PZC75580.1"/>
    </source>
</evidence>
<protein>
    <submittedName>
        <fullName evidence="1">Uncharacterized protein</fullName>
    </submittedName>
</protein>
<keyword evidence="2" id="KW-1185">Reference proteome</keyword>
<dbReference type="EMBL" id="KZ149991">
    <property type="protein sequence ID" value="PZC75580.1"/>
    <property type="molecule type" value="Genomic_DNA"/>
</dbReference>
<name>A0A2W1BS33_HELAM</name>
<evidence type="ECO:0000313" key="2">
    <source>
        <dbReference type="Proteomes" id="UP000249218"/>
    </source>
</evidence>
<dbReference type="AlphaFoldDB" id="A0A2W1BS33"/>
<proteinExistence type="predicted"/>
<organism evidence="1 2">
    <name type="scientific">Helicoverpa armigera</name>
    <name type="common">Cotton bollworm</name>
    <name type="synonym">Heliothis armigera</name>
    <dbReference type="NCBI Taxonomy" id="29058"/>
    <lineage>
        <taxon>Eukaryota</taxon>
        <taxon>Metazoa</taxon>
        <taxon>Ecdysozoa</taxon>
        <taxon>Arthropoda</taxon>
        <taxon>Hexapoda</taxon>
        <taxon>Insecta</taxon>
        <taxon>Pterygota</taxon>
        <taxon>Neoptera</taxon>
        <taxon>Endopterygota</taxon>
        <taxon>Lepidoptera</taxon>
        <taxon>Glossata</taxon>
        <taxon>Ditrysia</taxon>
        <taxon>Noctuoidea</taxon>
        <taxon>Noctuidae</taxon>
        <taxon>Heliothinae</taxon>
        <taxon>Helicoverpa</taxon>
    </lineage>
</organism>
<accession>A0A2W1BS33</accession>
<dbReference type="Proteomes" id="UP000249218">
    <property type="component" value="Unassembled WGS sequence"/>
</dbReference>
<gene>
    <name evidence="1" type="primary">HaOG205939</name>
    <name evidence="1" type="ORF">B5X24_HaOG205939</name>
</gene>